<evidence type="ECO:0000313" key="9">
    <source>
        <dbReference type="Proteomes" id="UP000245911"/>
    </source>
</evidence>
<evidence type="ECO:0000256" key="7">
    <source>
        <dbReference type="SAM" id="Phobius"/>
    </source>
</evidence>
<dbReference type="AlphaFoldDB" id="A0A2T8HUA4"/>
<comment type="subcellular location">
    <subcellularLocation>
        <location evidence="1">Cell membrane</location>
        <topology evidence="1">Multi-pass membrane protein</topology>
    </subcellularLocation>
</comment>
<dbReference type="InterPro" id="IPR051907">
    <property type="entry name" value="DoxX-like_oxidoreductase"/>
</dbReference>
<dbReference type="Proteomes" id="UP000245911">
    <property type="component" value="Unassembled WGS sequence"/>
</dbReference>
<keyword evidence="3" id="KW-1003">Cell membrane</keyword>
<evidence type="ECO:0000256" key="3">
    <source>
        <dbReference type="ARBA" id="ARBA00022475"/>
    </source>
</evidence>
<keyword evidence="4 7" id="KW-0812">Transmembrane</keyword>
<dbReference type="PANTHER" id="PTHR33452:SF1">
    <property type="entry name" value="INNER MEMBRANE PROTEIN YPHA-RELATED"/>
    <property type="match status" value="1"/>
</dbReference>
<dbReference type="RefSeq" id="WP_116557961.1">
    <property type="nucleotide sequence ID" value="NZ_QDKM01000003.1"/>
</dbReference>
<evidence type="ECO:0000313" key="8">
    <source>
        <dbReference type="EMBL" id="PVH28966.1"/>
    </source>
</evidence>
<evidence type="ECO:0000256" key="2">
    <source>
        <dbReference type="ARBA" id="ARBA00006679"/>
    </source>
</evidence>
<protein>
    <submittedName>
        <fullName evidence="8">DoxX family protein</fullName>
    </submittedName>
</protein>
<keyword evidence="6 7" id="KW-0472">Membrane</keyword>
<dbReference type="Pfam" id="PF07681">
    <property type="entry name" value="DoxX"/>
    <property type="match status" value="1"/>
</dbReference>
<sequence>MTDSSLTPAALGLRGRVQALNALIGRLVPKDLVGLAARVFVAWVFFLSGQTKVEGFAIADSTWFLFEHEYALPIIPSALAAVMATIAEHVFSVLLIVGLFTRLSALALLGMTLVIQIFVYPNAWVTHGLWAASFLVLLAYGPGRLSLDRLLGLER</sequence>
<keyword evidence="5 7" id="KW-1133">Transmembrane helix</keyword>
<evidence type="ECO:0000256" key="6">
    <source>
        <dbReference type="ARBA" id="ARBA00023136"/>
    </source>
</evidence>
<feature type="transmembrane region" description="Helical" evidence="7">
    <location>
        <begin position="70"/>
        <end position="87"/>
    </location>
</feature>
<proteinExistence type="inferred from homology"/>
<dbReference type="InterPro" id="IPR032808">
    <property type="entry name" value="DoxX"/>
</dbReference>
<dbReference type="EMBL" id="QDKM01000003">
    <property type="protein sequence ID" value="PVH28966.1"/>
    <property type="molecule type" value="Genomic_DNA"/>
</dbReference>
<evidence type="ECO:0000256" key="5">
    <source>
        <dbReference type="ARBA" id="ARBA00022989"/>
    </source>
</evidence>
<keyword evidence="9" id="KW-1185">Reference proteome</keyword>
<dbReference type="PANTHER" id="PTHR33452">
    <property type="entry name" value="OXIDOREDUCTASE CATD-RELATED"/>
    <property type="match status" value="1"/>
</dbReference>
<organism evidence="8 9">
    <name type="scientific">Pararhodobacter oceanensis</name>
    <dbReference type="NCBI Taxonomy" id="2172121"/>
    <lineage>
        <taxon>Bacteria</taxon>
        <taxon>Pseudomonadati</taxon>
        <taxon>Pseudomonadota</taxon>
        <taxon>Alphaproteobacteria</taxon>
        <taxon>Rhodobacterales</taxon>
        <taxon>Paracoccaceae</taxon>
        <taxon>Pararhodobacter</taxon>
    </lineage>
</organism>
<comment type="similarity">
    <text evidence="2">Belongs to the DoxX family.</text>
</comment>
<gene>
    <name evidence="8" type="ORF">DDE20_07975</name>
</gene>
<feature type="transmembrane region" description="Helical" evidence="7">
    <location>
        <begin position="94"/>
        <end position="118"/>
    </location>
</feature>
<dbReference type="OrthoDB" id="121744at2"/>
<evidence type="ECO:0000256" key="1">
    <source>
        <dbReference type="ARBA" id="ARBA00004651"/>
    </source>
</evidence>
<comment type="caution">
    <text evidence="8">The sequence shown here is derived from an EMBL/GenBank/DDBJ whole genome shotgun (WGS) entry which is preliminary data.</text>
</comment>
<name>A0A2T8HUA4_9RHOB</name>
<reference evidence="8 9" key="1">
    <citation type="submission" date="2018-04" db="EMBL/GenBank/DDBJ databases">
        <title>Pararhodobacter oceanense sp. nov., isolated from marine intertidal sediment.</title>
        <authorList>
            <person name="Wang X.-L."/>
            <person name="Du Z.-J."/>
        </authorList>
    </citation>
    <scope>NUCLEOTIDE SEQUENCE [LARGE SCALE GENOMIC DNA]</scope>
    <source>
        <strain evidence="8 9">AM505</strain>
    </source>
</reference>
<evidence type="ECO:0000256" key="4">
    <source>
        <dbReference type="ARBA" id="ARBA00022692"/>
    </source>
</evidence>
<dbReference type="GO" id="GO:0005886">
    <property type="term" value="C:plasma membrane"/>
    <property type="evidence" value="ECO:0007669"/>
    <property type="project" value="UniProtKB-SubCell"/>
</dbReference>
<accession>A0A2T8HUA4</accession>
<feature type="transmembrane region" description="Helical" evidence="7">
    <location>
        <begin position="124"/>
        <end position="141"/>
    </location>
</feature>